<protein>
    <recommendedName>
        <fullName evidence="4">Lipoprotein</fullName>
    </recommendedName>
</protein>
<feature type="compositionally biased region" description="Gly residues" evidence="1">
    <location>
        <begin position="25"/>
        <end position="39"/>
    </location>
</feature>
<feature type="chain" id="PRO_5043996078" description="Lipoprotein" evidence="2">
    <location>
        <begin position="23"/>
        <end position="200"/>
    </location>
</feature>
<evidence type="ECO:0008006" key="4">
    <source>
        <dbReference type="Google" id="ProtNLM"/>
    </source>
</evidence>
<dbReference type="PANTHER" id="PTHR39335:SF1">
    <property type="entry name" value="BLL4220 PROTEIN"/>
    <property type="match status" value="1"/>
</dbReference>
<dbReference type="GO" id="GO:0043448">
    <property type="term" value="P:alkane catabolic process"/>
    <property type="evidence" value="ECO:0007669"/>
    <property type="project" value="TreeGrafter"/>
</dbReference>
<dbReference type="Pfam" id="PF03640">
    <property type="entry name" value="Lipoprotein_15"/>
    <property type="match status" value="2"/>
</dbReference>
<name>A0AAU2VLG6_9ACTN</name>
<dbReference type="AlphaFoldDB" id="A0AAU2VLG6"/>
<sequence>MKRHTRTAAVLASATLLAAAVAGCSGSGSDSGGSAGTDTGGLNSARQADAPAAATSPGPSKSPAPTVSIRKGTYGRTLVTEKKMTLYVFDKDTRNKSACTGDCAKAWPPLLDKKTPTAGTGVSSKLLRTTTRADGKKQVTYNGHPLYLFDEDKKPGDAKGQGVNAFGAKWYVVNAKGKQVTTTATATPTSSSSSGTGNGY</sequence>
<evidence type="ECO:0000256" key="2">
    <source>
        <dbReference type="SAM" id="SignalP"/>
    </source>
</evidence>
<dbReference type="EMBL" id="CP108313">
    <property type="protein sequence ID" value="WTW67958.1"/>
    <property type="molecule type" value="Genomic_DNA"/>
</dbReference>
<accession>A0AAU2VLG6</accession>
<keyword evidence="2" id="KW-0732">Signal</keyword>
<feature type="signal peptide" evidence="2">
    <location>
        <begin position="1"/>
        <end position="22"/>
    </location>
</feature>
<feature type="compositionally biased region" description="Low complexity" evidence="1">
    <location>
        <begin position="181"/>
        <end position="200"/>
    </location>
</feature>
<proteinExistence type="predicted"/>
<dbReference type="InterPro" id="IPR005297">
    <property type="entry name" value="Lipoprotein_repeat"/>
</dbReference>
<feature type="region of interest" description="Disordered" evidence="1">
    <location>
        <begin position="180"/>
        <end position="200"/>
    </location>
</feature>
<evidence type="ECO:0000313" key="3">
    <source>
        <dbReference type="EMBL" id="WTW67958.1"/>
    </source>
</evidence>
<gene>
    <name evidence="3" type="ORF">OG398_06605</name>
</gene>
<reference evidence="3" key="1">
    <citation type="submission" date="2022-10" db="EMBL/GenBank/DDBJ databases">
        <title>The complete genomes of actinobacterial strains from the NBC collection.</title>
        <authorList>
            <person name="Joergensen T.S."/>
            <person name="Alvarez Arevalo M."/>
            <person name="Sterndorff E.B."/>
            <person name="Faurdal D."/>
            <person name="Vuksanovic O."/>
            <person name="Mourched A.-S."/>
            <person name="Charusanti P."/>
            <person name="Shaw S."/>
            <person name="Blin K."/>
            <person name="Weber T."/>
        </authorList>
    </citation>
    <scope>NUCLEOTIDE SEQUENCE</scope>
    <source>
        <strain evidence="3">NBC_00008</strain>
    </source>
</reference>
<organism evidence="3">
    <name type="scientific">Streptomyces sp. NBC_00008</name>
    <dbReference type="NCBI Taxonomy" id="2903610"/>
    <lineage>
        <taxon>Bacteria</taxon>
        <taxon>Bacillati</taxon>
        <taxon>Actinomycetota</taxon>
        <taxon>Actinomycetes</taxon>
        <taxon>Kitasatosporales</taxon>
        <taxon>Streptomycetaceae</taxon>
        <taxon>Streptomyces</taxon>
    </lineage>
</organism>
<evidence type="ECO:0000256" key="1">
    <source>
        <dbReference type="SAM" id="MobiDB-lite"/>
    </source>
</evidence>
<feature type="region of interest" description="Disordered" evidence="1">
    <location>
        <begin position="23"/>
        <end position="69"/>
    </location>
</feature>
<dbReference type="PROSITE" id="PS51257">
    <property type="entry name" value="PROKAR_LIPOPROTEIN"/>
    <property type="match status" value="1"/>
</dbReference>
<dbReference type="PANTHER" id="PTHR39335">
    <property type="entry name" value="BLL4220 PROTEIN"/>
    <property type="match status" value="1"/>
</dbReference>